<accession>F8FIJ9</accession>
<proteinExistence type="predicted"/>
<protein>
    <submittedName>
        <fullName evidence="1">Uncharacterized protein</fullName>
    </submittedName>
</protein>
<name>F8FIJ9_PAEMK</name>
<reference evidence="1 2" key="2">
    <citation type="journal article" date="2013" name="Genome Announc.">
        <title>Genome Sequence of Growth-Improving Paenibacillus mucilaginosus Strain KNP414.</title>
        <authorList>
            <person name="Lu J.J."/>
            <person name="Wang J.F."/>
            <person name="Hu X.F."/>
        </authorList>
    </citation>
    <scope>NUCLEOTIDE SEQUENCE [LARGE SCALE GENOMIC DNA]</scope>
    <source>
        <strain evidence="1 2">KNP414</strain>
    </source>
</reference>
<dbReference type="EMBL" id="CP002869">
    <property type="protein sequence ID" value="AEI44742.1"/>
    <property type="molecule type" value="Genomic_DNA"/>
</dbReference>
<dbReference type="AlphaFoldDB" id="F8FIJ9"/>
<dbReference type="KEGG" id="pms:KNP414_06219"/>
<organism evidence="1 2">
    <name type="scientific">Paenibacillus mucilaginosus (strain KNP414)</name>
    <dbReference type="NCBI Taxonomy" id="1036673"/>
    <lineage>
        <taxon>Bacteria</taxon>
        <taxon>Bacillati</taxon>
        <taxon>Bacillota</taxon>
        <taxon>Bacilli</taxon>
        <taxon>Bacillales</taxon>
        <taxon>Paenibacillaceae</taxon>
        <taxon>Paenibacillus</taxon>
    </lineage>
</organism>
<evidence type="ECO:0000313" key="2">
    <source>
        <dbReference type="Proteomes" id="UP000006620"/>
    </source>
</evidence>
<reference evidence="2" key="1">
    <citation type="submission" date="2011-06" db="EMBL/GenBank/DDBJ databases">
        <title>Complete genome sequence of Paenibacillus mucilaginosus KNP414.</title>
        <authorList>
            <person name="Wang J."/>
            <person name="Hu S."/>
            <person name="Hu X."/>
            <person name="Zhang B."/>
            <person name="Dong D."/>
            <person name="Zhang S."/>
            <person name="Zhao K."/>
            <person name="Wu D."/>
        </authorList>
    </citation>
    <scope>NUCLEOTIDE SEQUENCE [LARGE SCALE GENOMIC DNA]</scope>
    <source>
        <strain evidence="2">KNP414</strain>
    </source>
</reference>
<evidence type="ECO:0000313" key="1">
    <source>
        <dbReference type="EMBL" id="AEI44742.1"/>
    </source>
</evidence>
<dbReference type="Proteomes" id="UP000006620">
    <property type="component" value="Chromosome"/>
</dbReference>
<sequence>MKHPQHACSRKSARQNKLAVKTTIQPEFLLRPPRLVDGFGRGCSLVR</sequence>
<gene>
    <name evidence="1" type="ordered locus">KNP414_06219</name>
</gene>
<dbReference type="PATRIC" id="fig|1036673.3.peg.5781"/>
<dbReference type="HOGENOM" id="CLU_3171072_0_0_9"/>